<dbReference type="Proteomes" id="UP000007148">
    <property type="component" value="Unassembled WGS sequence"/>
</dbReference>
<dbReference type="OMA" id="RMTIHST"/>
<dbReference type="OrthoDB" id="411211at2759"/>
<evidence type="ECO:0000256" key="1">
    <source>
        <dbReference type="ARBA" id="ARBA00024339"/>
    </source>
</evidence>
<dbReference type="Pfam" id="PF03676">
    <property type="entry name" value="PHAF1"/>
    <property type="match status" value="1"/>
</dbReference>
<feature type="region of interest" description="Disordered" evidence="2">
    <location>
        <begin position="176"/>
        <end position="198"/>
    </location>
</feature>
<dbReference type="PANTHER" id="PTHR13465:SF2">
    <property type="entry name" value="PHAGOSOME ASSEMBLY FACTOR 1"/>
    <property type="match status" value="1"/>
</dbReference>
<dbReference type="InterPro" id="IPR039156">
    <property type="entry name" value="PHAF1/BROMI"/>
</dbReference>
<dbReference type="HOGENOM" id="CLU_032056_1_0_1"/>
<dbReference type="eggNOG" id="KOG2819">
    <property type="taxonomic scope" value="Eukaryota"/>
</dbReference>
<dbReference type="InParanoid" id="G4T5E5"/>
<dbReference type="GO" id="GO:0043001">
    <property type="term" value="P:Golgi to plasma membrane protein transport"/>
    <property type="evidence" value="ECO:0007669"/>
    <property type="project" value="TreeGrafter"/>
</dbReference>
<reference evidence="3 4" key="1">
    <citation type="journal article" date="2011" name="PLoS Pathog.">
        <title>Endophytic Life Strategies Decoded by Genome and Transcriptome Analyses of the Mutualistic Root Symbiont Piriformospora indica.</title>
        <authorList>
            <person name="Zuccaro A."/>
            <person name="Lahrmann U."/>
            <person name="Guldener U."/>
            <person name="Langen G."/>
            <person name="Pfiffi S."/>
            <person name="Biedenkopf D."/>
            <person name="Wong P."/>
            <person name="Samans B."/>
            <person name="Grimm C."/>
            <person name="Basiewicz M."/>
            <person name="Murat C."/>
            <person name="Martin F."/>
            <person name="Kogel K.H."/>
        </authorList>
    </citation>
    <scope>NUCLEOTIDE SEQUENCE [LARGE SCALE GENOMIC DNA]</scope>
    <source>
        <strain evidence="3 4">DSM 11827</strain>
    </source>
</reference>
<sequence>MLQLDLRPGDGIGSFKLGASLWSILSFVRQPQSKTLFPSVQITYDVATPAETIILVHLHPHLDLLFSSKHQRLHTIVLRNLRHGMLASPRPASQQLGIPSSSVSSTRSSRPSSTSAAAGGGGTGLTVRYRHTVISSQDEVLRRGSVMRHFGPTYEGEVMQYPGVAFLFEDELPSSSTSFPSSSSGGMHKRSTNTEESKHIEVRKIAITQRSTAANGETNDAFEEVLECPTMDGELRSVVVNVHRGIDMYFFPSSDAGPRSLVLGESTAEDIRYELGEPTGIHYKDDDRMAIHGSNTQTLSSNSYFMNYYHFGMDLLLDGESNVLKKIILHSNIIGSPLFQRYKRCPWEIADQSSQDKRVTFADSLEDIKTLLGKYSEASQPMQVDRSEDYEALSIPAFSTRLIGFDGIILESISSGQVAAITVY</sequence>
<dbReference type="AlphaFoldDB" id="G4T5E5"/>
<organism evidence="3 4">
    <name type="scientific">Serendipita indica (strain DSM 11827)</name>
    <name type="common">Root endophyte fungus</name>
    <name type="synonym">Piriformospora indica</name>
    <dbReference type="NCBI Taxonomy" id="1109443"/>
    <lineage>
        <taxon>Eukaryota</taxon>
        <taxon>Fungi</taxon>
        <taxon>Dikarya</taxon>
        <taxon>Basidiomycota</taxon>
        <taxon>Agaricomycotina</taxon>
        <taxon>Agaricomycetes</taxon>
        <taxon>Sebacinales</taxon>
        <taxon>Serendipitaceae</taxon>
        <taxon>Serendipita</taxon>
    </lineage>
</organism>
<accession>G4T5E5</accession>
<evidence type="ECO:0000313" key="3">
    <source>
        <dbReference type="EMBL" id="CCA66539.1"/>
    </source>
</evidence>
<evidence type="ECO:0000256" key="2">
    <source>
        <dbReference type="SAM" id="MobiDB-lite"/>
    </source>
</evidence>
<dbReference type="InterPro" id="IPR005373">
    <property type="entry name" value="PHAF1"/>
</dbReference>
<comment type="similarity">
    <text evidence="1">Belongs to the PHAF1 family.</text>
</comment>
<dbReference type="PANTHER" id="PTHR13465">
    <property type="entry name" value="UPF0183 PROTEIN"/>
    <property type="match status" value="1"/>
</dbReference>
<feature type="region of interest" description="Disordered" evidence="2">
    <location>
        <begin position="89"/>
        <end position="123"/>
    </location>
</feature>
<protein>
    <submittedName>
        <fullName evidence="3">Uncharacterized protein</fullName>
    </submittedName>
</protein>
<evidence type="ECO:0000313" key="4">
    <source>
        <dbReference type="Proteomes" id="UP000007148"/>
    </source>
</evidence>
<dbReference type="GO" id="GO:0005802">
    <property type="term" value="C:trans-Golgi network"/>
    <property type="evidence" value="ECO:0007669"/>
    <property type="project" value="TreeGrafter"/>
</dbReference>
<gene>
    <name evidence="3" type="ORF">PIIN_00223</name>
</gene>
<feature type="compositionally biased region" description="Low complexity" evidence="2">
    <location>
        <begin position="99"/>
        <end position="117"/>
    </location>
</feature>
<proteinExistence type="inferred from homology"/>
<comment type="caution">
    <text evidence="3">The sequence shown here is derived from an EMBL/GenBank/DDBJ whole genome shotgun (WGS) entry which is preliminary data.</text>
</comment>
<keyword evidence="4" id="KW-1185">Reference proteome</keyword>
<dbReference type="EMBL" id="CAFZ01000003">
    <property type="protein sequence ID" value="CCA66539.1"/>
    <property type="molecule type" value="Genomic_DNA"/>
</dbReference>
<name>G4T5E5_SERID</name>